<feature type="chain" id="PRO_5029784802" description="Ig-like domain-containing protein" evidence="11">
    <location>
        <begin position="21"/>
        <end position="187"/>
    </location>
</feature>
<keyword evidence="7" id="KW-1015">Disulfide bond</keyword>
<evidence type="ECO:0000313" key="13">
    <source>
        <dbReference type="EMBL" id="KAF6480662.1"/>
    </source>
</evidence>
<protein>
    <recommendedName>
        <fullName evidence="12">Ig-like domain-containing protein</fullName>
    </recommendedName>
</protein>
<keyword evidence="3" id="KW-0812">Transmembrane</keyword>
<evidence type="ECO:0000256" key="6">
    <source>
        <dbReference type="ARBA" id="ARBA00023136"/>
    </source>
</evidence>
<dbReference type="PROSITE" id="PS50835">
    <property type="entry name" value="IG_LIKE"/>
    <property type="match status" value="1"/>
</dbReference>
<dbReference type="Gene3D" id="2.60.40.10">
    <property type="entry name" value="Immunoglobulins"/>
    <property type="match status" value="1"/>
</dbReference>
<feature type="signal peptide" evidence="11">
    <location>
        <begin position="1"/>
        <end position="20"/>
    </location>
</feature>
<dbReference type="InterPro" id="IPR013783">
    <property type="entry name" value="Ig-like_fold"/>
</dbReference>
<gene>
    <name evidence="13" type="ORF">HJG59_010529</name>
</gene>
<keyword evidence="14" id="KW-1185">Reference proteome</keyword>
<dbReference type="InterPro" id="IPR036179">
    <property type="entry name" value="Ig-like_dom_sf"/>
</dbReference>
<comment type="similarity">
    <text evidence="10">Belongs to the immunoglobulin superfamily. TIM family.</text>
</comment>
<evidence type="ECO:0000256" key="4">
    <source>
        <dbReference type="ARBA" id="ARBA00022729"/>
    </source>
</evidence>
<dbReference type="GO" id="GO:0005886">
    <property type="term" value="C:plasma membrane"/>
    <property type="evidence" value="ECO:0007669"/>
    <property type="project" value="UniProtKB-SubCell"/>
</dbReference>
<keyword evidence="2" id="KW-1003">Cell membrane</keyword>
<keyword evidence="6" id="KW-0472">Membrane</keyword>
<dbReference type="AlphaFoldDB" id="A0A7J8I9J7"/>
<name>A0A7J8I9J7_MOLMO</name>
<keyword evidence="4 11" id="KW-0732">Signal</keyword>
<dbReference type="InterPro" id="IPR003599">
    <property type="entry name" value="Ig_sub"/>
</dbReference>
<comment type="caution">
    <text evidence="13">The sequence shown here is derived from an EMBL/GenBank/DDBJ whole genome shotgun (WGS) entry which is preliminary data.</text>
</comment>
<keyword evidence="8" id="KW-0325">Glycoprotein</keyword>
<evidence type="ECO:0000256" key="8">
    <source>
        <dbReference type="ARBA" id="ARBA00023180"/>
    </source>
</evidence>
<comment type="subcellular location">
    <subcellularLocation>
        <location evidence="1">Cell membrane</location>
        <topology evidence="1">Single-pass type I membrane protein</topology>
    </subcellularLocation>
</comment>
<evidence type="ECO:0000256" key="7">
    <source>
        <dbReference type="ARBA" id="ARBA00023157"/>
    </source>
</evidence>
<feature type="domain" description="Ig-like" evidence="12">
    <location>
        <begin position="3"/>
        <end position="123"/>
    </location>
</feature>
<evidence type="ECO:0000256" key="10">
    <source>
        <dbReference type="ARBA" id="ARBA00038203"/>
    </source>
</evidence>
<dbReference type="InterPro" id="IPR052331">
    <property type="entry name" value="TIM_domain-containing_protein"/>
</dbReference>
<dbReference type="Proteomes" id="UP000550707">
    <property type="component" value="Unassembled WGS sequence"/>
</dbReference>
<proteinExistence type="inferred from homology"/>
<dbReference type="FunFam" id="2.60.40.10:FF:000774">
    <property type="entry name" value="Hepatitis A virus cellular receptor 1"/>
    <property type="match status" value="1"/>
</dbReference>
<dbReference type="GO" id="GO:0033005">
    <property type="term" value="P:positive regulation of mast cell activation"/>
    <property type="evidence" value="ECO:0007669"/>
    <property type="project" value="TreeGrafter"/>
</dbReference>
<evidence type="ECO:0000259" key="12">
    <source>
        <dbReference type="PROSITE" id="PS50835"/>
    </source>
</evidence>
<sequence length="187" mass="20783">MHPWVAFTGLILLWTDAVDSQARVTGVVGQPVTLPCTYSTASEITSMCWGRGGCAIFKCSNQLIWTDGYRVTFRKDKRYDLHGIIPRGNVSLTIEDAAESDSGTYCCRVEHTGWFNDLKIHVSLVVKPGHQCSSNNEGHHLCSYNSNINTNPYDSKEPLAETSPNVSAVRYQADETISFENDLYNGK</sequence>
<reference evidence="13 14" key="1">
    <citation type="journal article" date="2020" name="Nature">
        <title>Six reference-quality genomes reveal evolution of bat adaptations.</title>
        <authorList>
            <person name="Jebb D."/>
            <person name="Huang Z."/>
            <person name="Pippel M."/>
            <person name="Hughes G.M."/>
            <person name="Lavrichenko K."/>
            <person name="Devanna P."/>
            <person name="Winkler S."/>
            <person name="Jermiin L.S."/>
            <person name="Skirmuntt E.C."/>
            <person name="Katzourakis A."/>
            <person name="Burkitt-Gray L."/>
            <person name="Ray D.A."/>
            <person name="Sullivan K.A.M."/>
            <person name="Roscito J.G."/>
            <person name="Kirilenko B.M."/>
            <person name="Davalos L.M."/>
            <person name="Corthals A.P."/>
            <person name="Power M.L."/>
            <person name="Jones G."/>
            <person name="Ransome R.D."/>
            <person name="Dechmann D.K.N."/>
            <person name="Locatelli A.G."/>
            <person name="Puechmaille S.J."/>
            <person name="Fedrigo O."/>
            <person name="Jarvis E.D."/>
            <person name="Hiller M."/>
            <person name="Vernes S.C."/>
            <person name="Myers E.W."/>
            <person name="Teeling E.C."/>
        </authorList>
    </citation>
    <scope>NUCLEOTIDE SEQUENCE [LARGE SCALE GENOMIC DNA]</scope>
    <source>
        <strain evidence="13">MMolMol1</strain>
        <tissue evidence="13">Muscle</tissue>
    </source>
</reference>
<dbReference type="GO" id="GO:0009986">
    <property type="term" value="C:cell surface"/>
    <property type="evidence" value="ECO:0007669"/>
    <property type="project" value="TreeGrafter"/>
</dbReference>
<dbReference type="PANTHER" id="PTHR47009">
    <property type="entry name" value="HEPATITIS A VIRUS CELLULAR RECEPTOR 1 HOMOLOG"/>
    <property type="match status" value="1"/>
</dbReference>
<dbReference type="PANTHER" id="PTHR47009:SF1">
    <property type="entry name" value="HEPATITIS A VIRUS CELLULAR RECEPTOR 1"/>
    <property type="match status" value="1"/>
</dbReference>
<dbReference type="InterPro" id="IPR003006">
    <property type="entry name" value="Ig/MHC_CS"/>
</dbReference>
<evidence type="ECO:0000256" key="2">
    <source>
        <dbReference type="ARBA" id="ARBA00022475"/>
    </source>
</evidence>
<keyword evidence="5" id="KW-1133">Transmembrane helix</keyword>
<dbReference type="FunCoup" id="A0A7J8I9J7">
    <property type="interactions" value="44"/>
</dbReference>
<accession>A0A7J8I9J7</accession>
<dbReference type="InterPro" id="IPR007110">
    <property type="entry name" value="Ig-like_dom"/>
</dbReference>
<dbReference type="GO" id="GO:0001618">
    <property type="term" value="F:virus receptor activity"/>
    <property type="evidence" value="ECO:0007669"/>
    <property type="project" value="TreeGrafter"/>
</dbReference>
<keyword evidence="9" id="KW-0393">Immunoglobulin domain</keyword>
<evidence type="ECO:0000256" key="1">
    <source>
        <dbReference type="ARBA" id="ARBA00004251"/>
    </source>
</evidence>
<evidence type="ECO:0000256" key="11">
    <source>
        <dbReference type="SAM" id="SignalP"/>
    </source>
</evidence>
<dbReference type="SMART" id="SM00409">
    <property type="entry name" value="IG"/>
    <property type="match status" value="1"/>
</dbReference>
<dbReference type="GO" id="GO:0006911">
    <property type="term" value="P:phagocytosis, engulfment"/>
    <property type="evidence" value="ECO:0007669"/>
    <property type="project" value="TreeGrafter"/>
</dbReference>
<dbReference type="InParanoid" id="A0A7J8I9J7"/>
<evidence type="ECO:0000256" key="5">
    <source>
        <dbReference type="ARBA" id="ARBA00022989"/>
    </source>
</evidence>
<evidence type="ECO:0000313" key="14">
    <source>
        <dbReference type="Proteomes" id="UP000550707"/>
    </source>
</evidence>
<organism evidence="13 14">
    <name type="scientific">Molossus molossus</name>
    <name type="common">Pallas' mastiff bat</name>
    <name type="synonym">Vespertilio molossus</name>
    <dbReference type="NCBI Taxonomy" id="27622"/>
    <lineage>
        <taxon>Eukaryota</taxon>
        <taxon>Metazoa</taxon>
        <taxon>Chordata</taxon>
        <taxon>Craniata</taxon>
        <taxon>Vertebrata</taxon>
        <taxon>Euteleostomi</taxon>
        <taxon>Mammalia</taxon>
        <taxon>Eutheria</taxon>
        <taxon>Laurasiatheria</taxon>
        <taxon>Chiroptera</taxon>
        <taxon>Yangochiroptera</taxon>
        <taxon>Molossidae</taxon>
        <taxon>Molossus</taxon>
    </lineage>
</organism>
<evidence type="ECO:0000256" key="9">
    <source>
        <dbReference type="ARBA" id="ARBA00023319"/>
    </source>
</evidence>
<dbReference type="InterPro" id="IPR013106">
    <property type="entry name" value="Ig_V-set"/>
</dbReference>
<dbReference type="PROSITE" id="PS00290">
    <property type="entry name" value="IG_MHC"/>
    <property type="match status" value="1"/>
</dbReference>
<dbReference type="Pfam" id="PF07686">
    <property type="entry name" value="V-set"/>
    <property type="match status" value="1"/>
</dbReference>
<dbReference type="EMBL" id="JACASF010000004">
    <property type="protein sequence ID" value="KAF6480662.1"/>
    <property type="molecule type" value="Genomic_DNA"/>
</dbReference>
<dbReference type="GO" id="GO:0001786">
    <property type="term" value="F:phosphatidylserine binding"/>
    <property type="evidence" value="ECO:0007669"/>
    <property type="project" value="TreeGrafter"/>
</dbReference>
<dbReference type="SUPFAM" id="SSF48726">
    <property type="entry name" value="Immunoglobulin"/>
    <property type="match status" value="1"/>
</dbReference>
<evidence type="ECO:0000256" key="3">
    <source>
        <dbReference type="ARBA" id="ARBA00022692"/>
    </source>
</evidence>